<proteinExistence type="predicted"/>
<accession>A0ABT1BZ72</accession>
<evidence type="ECO:0000313" key="4">
    <source>
        <dbReference type="EMBL" id="MCO6026000.1"/>
    </source>
</evidence>
<dbReference type="Pfam" id="PF13181">
    <property type="entry name" value="TPR_8"/>
    <property type="match status" value="1"/>
</dbReference>
<organism evidence="4 5">
    <name type="scientific">Segatella cerevisiae</name>
    <dbReference type="NCBI Taxonomy" id="2053716"/>
    <lineage>
        <taxon>Bacteria</taxon>
        <taxon>Pseudomonadati</taxon>
        <taxon>Bacteroidota</taxon>
        <taxon>Bacteroidia</taxon>
        <taxon>Bacteroidales</taxon>
        <taxon>Prevotellaceae</taxon>
        <taxon>Segatella</taxon>
    </lineage>
</organism>
<dbReference type="Pfam" id="PF14559">
    <property type="entry name" value="TPR_19"/>
    <property type="match status" value="1"/>
</dbReference>
<protein>
    <submittedName>
        <fullName evidence="4">Tetratricopeptide repeat protein</fullName>
    </submittedName>
</protein>
<dbReference type="PROSITE" id="PS50293">
    <property type="entry name" value="TPR_REGION"/>
    <property type="match status" value="1"/>
</dbReference>
<dbReference type="SUPFAM" id="SSF48452">
    <property type="entry name" value="TPR-like"/>
    <property type="match status" value="2"/>
</dbReference>
<dbReference type="PANTHER" id="PTHR44858:SF1">
    <property type="entry name" value="UDP-N-ACETYLGLUCOSAMINE--PEPTIDE N-ACETYLGLUCOSAMINYLTRANSFERASE SPINDLY-RELATED"/>
    <property type="match status" value="1"/>
</dbReference>
<dbReference type="Gene3D" id="1.25.40.10">
    <property type="entry name" value="Tetratricopeptide repeat domain"/>
    <property type="match status" value="4"/>
</dbReference>
<name>A0ABT1BZ72_9BACT</name>
<dbReference type="Pfam" id="PF13432">
    <property type="entry name" value="TPR_16"/>
    <property type="match status" value="1"/>
</dbReference>
<dbReference type="RefSeq" id="WP_252761358.1">
    <property type="nucleotide sequence ID" value="NZ_JAMXLY010000035.1"/>
</dbReference>
<feature type="repeat" description="TPR" evidence="3">
    <location>
        <begin position="218"/>
        <end position="251"/>
    </location>
</feature>
<evidence type="ECO:0000313" key="5">
    <source>
        <dbReference type="Proteomes" id="UP001204015"/>
    </source>
</evidence>
<dbReference type="PROSITE" id="PS50005">
    <property type="entry name" value="TPR"/>
    <property type="match status" value="4"/>
</dbReference>
<dbReference type="Proteomes" id="UP001204015">
    <property type="component" value="Unassembled WGS sequence"/>
</dbReference>
<keyword evidence="5" id="KW-1185">Reference proteome</keyword>
<dbReference type="Pfam" id="PF00515">
    <property type="entry name" value="TPR_1"/>
    <property type="match status" value="1"/>
</dbReference>
<dbReference type="InterPro" id="IPR050498">
    <property type="entry name" value="Ycf3"/>
</dbReference>
<feature type="repeat" description="TPR" evidence="3">
    <location>
        <begin position="252"/>
        <end position="285"/>
    </location>
</feature>
<dbReference type="InterPro" id="IPR011990">
    <property type="entry name" value="TPR-like_helical_dom_sf"/>
</dbReference>
<keyword evidence="2 3" id="KW-0802">TPR repeat</keyword>
<feature type="repeat" description="TPR" evidence="3">
    <location>
        <begin position="572"/>
        <end position="605"/>
    </location>
</feature>
<evidence type="ECO:0000256" key="1">
    <source>
        <dbReference type="ARBA" id="ARBA00022737"/>
    </source>
</evidence>
<evidence type="ECO:0000256" key="2">
    <source>
        <dbReference type="ARBA" id="ARBA00022803"/>
    </source>
</evidence>
<sequence length="651" mass="75693">MFMGVLSLHAQFRVDRLISAGRSALYYEDYVLSIQYFNLAISAKPYLYEPWYLRAVAKYNLDDFVGAEKDVGQAIDLNPYYNEMFDLRAICRIRQNKFKEAIGDYDHAISIEPDNQNYWFNRALCHFQENDYTGAQTELDTIVSKWKNFANAYSLKAEISLIQKDTTTAAKMLDQSLTYDPYNVGAWRTRGLISLNRHQWRDADKFLSKALHFEPKSVEDYLNRALARLNYNNLRGALSDYDLAIEYDPNNFLAHYNRGLLRVNVGDDNRAITDFDFIVKMEPKNPFAIFNRGILLEKTGHIRGAIRDYTAVIDQFPNFWTGLVYRARCYRKLGMTGKAELDEFRIFKAQMNKTMGIQPRWTAKTRKLVRKRSEIDINKYNQIVVPDKQVAMHTDDYKYKSVYRGKIQNRSVDVDFLPMYAMSLIKYNNGVNTYQPFDESVEKFNNSTDPKYPVYLNCNKVQLTDKESLAFFNYIDQLSKQISLTKDNQKMKDLLLERAVAYSVLQDFEEADNDLTAYIQIDDQNALAYWQRAVCQSRLNAVNQSQGGKVTLSLSQIRADFDDAIRLSPKNAYAYYNRGNFHAERKEYTQAIDDYTRAIQLDSHLAEAWYNRGLAYIFTDNKKAGVADLSKAGELGIYDAYSVIKRYEDKK</sequence>
<evidence type="ECO:0000256" key="3">
    <source>
        <dbReference type="PROSITE-ProRule" id="PRU00339"/>
    </source>
</evidence>
<feature type="repeat" description="TPR" evidence="3">
    <location>
        <begin position="82"/>
        <end position="115"/>
    </location>
</feature>
<dbReference type="SMART" id="SM00028">
    <property type="entry name" value="TPR"/>
    <property type="match status" value="12"/>
</dbReference>
<gene>
    <name evidence="4" type="ORF">NG821_09140</name>
</gene>
<reference evidence="4 5" key="1">
    <citation type="submission" date="2022-06" db="EMBL/GenBank/DDBJ databases">
        <title>A taxonomic note on the genus Prevotella: Description of four novel genera and emended description of the genera Hallella and Xylanibacter.</title>
        <authorList>
            <person name="Hitch T.C.A."/>
        </authorList>
    </citation>
    <scope>NUCLEOTIDE SEQUENCE [LARGE SCALE GENOMIC DNA]</scope>
    <source>
        <strain evidence="4 5">DSM 100619</strain>
    </source>
</reference>
<dbReference type="EMBL" id="JAMXLY010000035">
    <property type="protein sequence ID" value="MCO6026000.1"/>
    <property type="molecule type" value="Genomic_DNA"/>
</dbReference>
<dbReference type="PANTHER" id="PTHR44858">
    <property type="entry name" value="TETRATRICOPEPTIDE REPEAT PROTEIN 6"/>
    <property type="match status" value="1"/>
</dbReference>
<comment type="caution">
    <text evidence="4">The sequence shown here is derived from an EMBL/GenBank/DDBJ whole genome shotgun (WGS) entry which is preliminary data.</text>
</comment>
<dbReference type="InterPro" id="IPR019734">
    <property type="entry name" value="TPR_rpt"/>
</dbReference>
<keyword evidence="1" id="KW-0677">Repeat</keyword>